<protein>
    <submittedName>
        <fullName evidence="7">NAC domain-containing protein 19</fullName>
    </submittedName>
</protein>
<dbReference type="Proteomes" id="UP000653305">
    <property type="component" value="Unassembled WGS sequence"/>
</dbReference>
<dbReference type="Pfam" id="PF02365">
    <property type="entry name" value="NAM"/>
    <property type="match status" value="1"/>
</dbReference>
<organism evidence="7 8">
    <name type="scientific">Phtheirospermum japonicum</name>
    <dbReference type="NCBI Taxonomy" id="374723"/>
    <lineage>
        <taxon>Eukaryota</taxon>
        <taxon>Viridiplantae</taxon>
        <taxon>Streptophyta</taxon>
        <taxon>Embryophyta</taxon>
        <taxon>Tracheophyta</taxon>
        <taxon>Spermatophyta</taxon>
        <taxon>Magnoliopsida</taxon>
        <taxon>eudicotyledons</taxon>
        <taxon>Gunneridae</taxon>
        <taxon>Pentapetalae</taxon>
        <taxon>asterids</taxon>
        <taxon>lamiids</taxon>
        <taxon>Lamiales</taxon>
        <taxon>Orobanchaceae</taxon>
        <taxon>Orobanchaceae incertae sedis</taxon>
        <taxon>Phtheirospermum</taxon>
    </lineage>
</organism>
<keyword evidence="4" id="KW-0539">Nucleus</keyword>
<evidence type="ECO:0000256" key="2">
    <source>
        <dbReference type="ARBA" id="ARBA00023125"/>
    </source>
</evidence>
<dbReference type="PANTHER" id="PTHR31719">
    <property type="entry name" value="NAC TRANSCRIPTION FACTOR 56"/>
    <property type="match status" value="1"/>
</dbReference>
<comment type="caution">
    <text evidence="7">The sequence shown here is derived from an EMBL/GenBank/DDBJ whole genome shotgun (WGS) entry which is preliminary data.</text>
</comment>
<evidence type="ECO:0000256" key="4">
    <source>
        <dbReference type="ARBA" id="ARBA00023242"/>
    </source>
</evidence>
<accession>A0A830CSF1</accession>
<sequence>MPTDVELITQYLAKKVNNEPIPVAEMSEVNLYRYTPHYLAENYPQLGDKEWYLFTPRDRKYPNGNRPKRSVEGIGYWKATGADKLIQSSNGELIGKKKALVFYLGKPKSGEEQKTNWIMHEYKLNTPSKSPGSNDMRLDDWVLCRIYEKPERSNNKKQKDVLDDHVADDEDHENLLAQLVGNDSIEDLASLHIQENNNKDIVVMDQNRGHVPMMINNGYGDNSHQFQPNYNQYGFNQVVPNPMEAAPPRMNFYGQNSNFGVAMRLPYHDQHYYLNEQQQAPWAYQQQGDDYWGNNGNNLQQDPYNINSYFVDDVPRADPDDGKTKSPNDEQQMAPKKKKKL</sequence>
<feature type="compositionally biased region" description="Basic and acidic residues" evidence="5">
    <location>
        <begin position="313"/>
        <end position="328"/>
    </location>
</feature>
<reference evidence="7" key="1">
    <citation type="submission" date="2020-07" db="EMBL/GenBank/DDBJ databases">
        <title>Ethylene signaling mediates host invasion by parasitic plants.</title>
        <authorList>
            <person name="Yoshida S."/>
        </authorList>
    </citation>
    <scope>NUCLEOTIDE SEQUENCE</scope>
    <source>
        <strain evidence="7">Okayama</strain>
    </source>
</reference>
<evidence type="ECO:0000313" key="8">
    <source>
        <dbReference type="Proteomes" id="UP000653305"/>
    </source>
</evidence>
<dbReference type="InterPro" id="IPR003441">
    <property type="entry name" value="NAC-dom"/>
</dbReference>
<evidence type="ECO:0000256" key="3">
    <source>
        <dbReference type="ARBA" id="ARBA00023163"/>
    </source>
</evidence>
<dbReference type="EMBL" id="BMAC01000543">
    <property type="protein sequence ID" value="GFP98793.1"/>
    <property type="molecule type" value="Genomic_DNA"/>
</dbReference>
<keyword evidence="8" id="KW-1185">Reference proteome</keyword>
<dbReference type="SUPFAM" id="SSF101941">
    <property type="entry name" value="NAC domain"/>
    <property type="match status" value="1"/>
</dbReference>
<dbReference type="Gene3D" id="2.170.150.80">
    <property type="entry name" value="NAC domain"/>
    <property type="match status" value="1"/>
</dbReference>
<feature type="region of interest" description="Disordered" evidence="5">
    <location>
        <begin position="293"/>
        <end position="341"/>
    </location>
</feature>
<feature type="domain" description="NAC" evidence="6">
    <location>
        <begin position="1"/>
        <end position="149"/>
    </location>
</feature>
<dbReference type="GO" id="GO:0003677">
    <property type="term" value="F:DNA binding"/>
    <property type="evidence" value="ECO:0007669"/>
    <property type="project" value="UniProtKB-KW"/>
</dbReference>
<gene>
    <name evidence="7" type="ORF">PHJA_002023200</name>
</gene>
<evidence type="ECO:0000256" key="1">
    <source>
        <dbReference type="ARBA" id="ARBA00023015"/>
    </source>
</evidence>
<evidence type="ECO:0000256" key="5">
    <source>
        <dbReference type="SAM" id="MobiDB-lite"/>
    </source>
</evidence>
<feature type="compositionally biased region" description="Polar residues" evidence="5">
    <location>
        <begin position="294"/>
        <end position="308"/>
    </location>
</feature>
<evidence type="ECO:0000313" key="7">
    <source>
        <dbReference type="EMBL" id="GFP98793.1"/>
    </source>
</evidence>
<keyword evidence="2" id="KW-0238">DNA-binding</keyword>
<name>A0A830CSF1_9LAMI</name>
<dbReference type="PROSITE" id="PS51005">
    <property type="entry name" value="NAC"/>
    <property type="match status" value="1"/>
</dbReference>
<dbReference type="InterPro" id="IPR036093">
    <property type="entry name" value="NAC_dom_sf"/>
</dbReference>
<keyword evidence="3" id="KW-0804">Transcription</keyword>
<dbReference type="OrthoDB" id="1727057at2759"/>
<dbReference type="PANTHER" id="PTHR31719:SF213">
    <property type="entry name" value="NAC DOMAIN-CONTAINING PROTEIN"/>
    <property type="match status" value="1"/>
</dbReference>
<keyword evidence="1" id="KW-0805">Transcription regulation</keyword>
<evidence type="ECO:0000259" key="6">
    <source>
        <dbReference type="PROSITE" id="PS51005"/>
    </source>
</evidence>
<proteinExistence type="predicted"/>
<dbReference type="AlphaFoldDB" id="A0A830CSF1"/>
<dbReference type="GO" id="GO:0006355">
    <property type="term" value="P:regulation of DNA-templated transcription"/>
    <property type="evidence" value="ECO:0007669"/>
    <property type="project" value="InterPro"/>
</dbReference>